<dbReference type="PANTHER" id="PTHR13683:SF798">
    <property type="entry name" value="ASPARTYL PROTEASE AED3-LIKE"/>
    <property type="match status" value="1"/>
</dbReference>
<dbReference type="GO" id="GO:0004190">
    <property type="term" value="F:aspartic-type endopeptidase activity"/>
    <property type="evidence" value="ECO:0007669"/>
    <property type="project" value="UniProtKB-KW"/>
</dbReference>
<dbReference type="EMBL" id="JAAARO010000021">
    <property type="protein sequence ID" value="KAF5729326.1"/>
    <property type="molecule type" value="Genomic_DNA"/>
</dbReference>
<evidence type="ECO:0000256" key="4">
    <source>
        <dbReference type="ARBA" id="ARBA00022750"/>
    </source>
</evidence>
<dbReference type="GO" id="GO:0006508">
    <property type="term" value="P:proteolysis"/>
    <property type="evidence" value="ECO:0007669"/>
    <property type="project" value="UniProtKB-KW"/>
</dbReference>
<feature type="domain" description="Peptidase A1" evidence="10">
    <location>
        <begin position="99"/>
        <end position="430"/>
    </location>
</feature>
<proteinExistence type="inferred from homology"/>
<evidence type="ECO:0000256" key="8">
    <source>
        <dbReference type="PIRSR" id="PIRSR601461-1"/>
    </source>
</evidence>
<dbReference type="FunCoup" id="A0A7J7C6E1">
    <property type="interactions" value="440"/>
</dbReference>
<dbReference type="InterPro" id="IPR021109">
    <property type="entry name" value="Peptidase_aspartic_dom_sf"/>
</dbReference>
<dbReference type="FunFam" id="2.40.70.10:FF:000040">
    <property type="entry name" value="aspartyl protease AED3"/>
    <property type="match status" value="1"/>
</dbReference>
<feature type="signal peptide" evidence="9">
    <location>
        <begin position="1"/>
        <end position="21"/>
    </location>
</feature>
<dbReference type="InterPro" id="IPR001461">
    <property type="entry name" value="Aspartic_peptidase_A1"/>
</dbReference>
<dbReference type="PROSITE" id="PS51767">
    <property type="entry name" value="PEPTIDASE_A1"/>
    <property type="match status" value="1"/>
</dbReference>
<dbReference type="InterPro" id="IPR032799">
    <property type="entry name" value="TAXi_C"/>
</dbReference>
<dbReference type="InParanoid" id="A0A7J7C6E1"/>
<evidence type="ECO:0000256" key="6">
    <source>
        <dbReference type="ARBA" id="ARBA00023157"/>
    </source>
</evidence>
<evidence type="ECO:0000256" key="5">
    <source>
        <dbReference type="ARBA" id="ARBA00022801"/>
    </source>
</evidence>
<keyword evidence="4" id="KW-0064">Aspartyl protease</keyword>
<evidence type="ECO:0000256" key="3">
    <source>
        <dbReference type="ARBA" id="ARBA00022729"/>
    </source>
</evidence>
<dbReference type="FunFam" id="2.40.70.10:FF:000022">
    <property type="entry name" value="Aspartyl protease AED3"/>
    <property type="match status" value="1"/>
</dbReference>
<protein>
    <submittedName>
        <fullName evidence="11">Asparticase nepenthesin-1</fullName>
    </submittedName>
</protein>
<dbReference type="AlphaFoldDB" id="A0A7J7C6E1"/>
<feature type="active site" evidence="8">
    <location>
        <position position="315"/>
    </location>
</feature>
<name>A0A7J7C6E1_TRIWF</name>
<evidence type="ECO:0000256" key="7">
    <source>
        <dbReference type="ARBA" id="ARBA00023180"/>
    </source>
</evidence>
<comment type="similarity">
    <text evidence="1">Belongs to the peptidase A1 family.</text>
</comment>
<evidence type="ECO:0000313" key="12">
    <source>
        <dbReference type="Proteomes" id="UP000593562"/>
    </source>
</evidence>
<dbReference type="Proteomes" id="UP000593562">
    <property type="component" value="Unassembled WGS sequence"/>
</dbReference>
<dbReference type="SUPFAM" id="SSF50630">
    <property type="entry name" value="Acid proteases"/>
    <property type="match status" value="1"/>
</dbReference>
<reference evidence="11 12" key="1">
    <citation type="journal article" date="2020" name="Nat. Commun.">
        <title>Genome of Tripterygium wilfordii and identification of cytochrome P450 involved in triptolide biosynthesis.</title>
        <authorList>
            <person name="Tu L."/>
            <person name="Su P."/>
            <person name="Zhang Z."/>
            <person name="Gao L."/>
            <person name="Wang J."/>
            <person name="Hu T."/>
            <person name="Zhou J."/>
            <person name="Zhang Y."/>
            <person name="Zhao Y."/>
            <person name="Liu Y."/>
            <person name="Song Y."/>
            <person name="Tong Y."/>
            <person name="Lu Y."/>
            <person name="Yang J."/>
            <person name="Xu C."/>
            <person name="Jia M."/>
            <person name="Peters R.J."/>
            <person name="Huang L."/>
            <person name="Gao W."/>
        </authorList>
    </citation>
    <scope>NUCLEOTIDE SEQUENCE [LARGE SCALE GENOMIC DNA]</scope>
    <source>
        <strain evidence="12">cv. XIE 37</strain>
        <tissue evidence="11">Leaf</tissue>
    </source>
</reference>
<evidence type="ECO:0000256" key="9">
    <source>
        <dbReference type="SAM" id="SignalP"/>
    </source>
</evidence>
<evidence type="ECO:0000256" key="1">
    <source>
        <dbReference type="ARBA" id="ARBA00007447"/>
    </source>
</evidence>
<evidence type="ECO:0000256" key="2">
    <source>
        <dbReference type="ARBA" id="ARBA00022670"/>
    </source>
</evidence>
<dbReference type="InterPro" id="IPR032861">
    <property type="entry name" value="TAXi_N"/>
</dbReference>
<keyword evidence="7" id="KW-0325">Glycoprotein</keyword>
<keyword evidence="12" id="KW-1185">Reference proteome</keyword>
<dbReference type="InterPro" id="IPR033121">
    <property type="entry name" value="PEPTIDASE_A1"/>
</dbReference>
<dbReference type="Pfam" id="PF14543">
    <property type="entry name" value="TAXi_N"/>
    <property type="match status" value="1"/>
</dbReference>
<dbReference type="Pfam" id="PF14541">
    <property type="entry name" value="TAXi_C"/>
    <property type="match status" value="1"/>
</dbReference>
<evidence type="ECO:0000313" key="11">
    <source>
        <dbReference type="EMBL" id="KAF5729326.1"/>
    </source>
</evidence>
<keyword evidence="2" id="KW-0645">Protease</keyword>
<dbReference type="PANTHER" id="PTHR13683">
    <property type="entry name" value="ASPARTYL PROTEASES"/>
    <property type="match status" value="1"/>
</dbReference>
<sequence>MKTHLLKLVLALHLFFLLAQAGFNPKCDINDQSSNLKVYHIYSPCSPFRPAKPISWGESVLQMLAKDQARLQYLSSLVGGKKSSEPIAWGRNLIQSPTYILRVKIGTPAQTFLMALDTSNDAAWVPCTGCIGCSSTLFNSAKSTTFRSLGCQTPQCKQVPNPTCGGRTCTFNVTYGGSTIAANLSQDNITLATDPIPNFTFGCIQKATGTSVPPQGLLGLGRGPLSLLSLTQNLYKSKFSYCLPSFKSPNFSGSLRLGPVGQPITIKYTPLLTNPRRPSLYYVNMVGIRVGRRVLNIPASAFAFNPTTGAGTIVDSGTVYTRLVQPAYIAVRDEFRRRIRNATVTTLGGFDTCYSVPIVAPTITFMFAGNVNMTLPVDNILLRGSQGSISCLAMAAAPDNVNSVVNVIASMQQQNHRIVYDVANSRLGIARELCS</sequence>
<feature type="active site" evidence="8">
    <location>
        <position position="117"/>
    </location>
</feature>
<evidence type="ECO:0000259" key="10">
    <source>
        <dbReference type="PROSITE" id="PS51767"/>
    </source>
</evidence>
<accession>A0A7J7C6E1</accession>
<feature type="chain" id="PRO_5029539974" evidence="9">
    <location>
        <begin position="22"/>
        <end position="435"/>
    </location>
</feature>
<organism evidence="11 12">
    <name type="scientific">Tripterygium wilfordii</name>
    <name type="common">Thunder God vine</name>
    <dbReference type="NCBI Taxonomy" id="458696"/>
    <lineage>
        <taxon>Eukaryota</taxon>
        <taxon>Viridiplantae</taxon>
        <taxon>Streptophyta</taxon>
        <taxon>Embryophyta</taxon>
        <taxon>Tracheophyta</taxon>
        <taxon>Spermatophyta</taxon>
        <taxon>Magnoliopsida</taxon>
        <taxon>eudicotyledons</taxon>
        <taxon>Gunneridae</taxon>
        <taxon>Pentapetalae</taxon>
        <taxon>rosids</taxon>
        <taxon>fabids</taxon>
        <taxon>Celastrales</taxon>
        <taxon>Celastraceae</taxon>
        <taxon>Tripterygium</taxon>
    </lineage>
</organism>
<comment type="caution">
    <text evidence="11">The sequence shown here is derived from an EMBL/GenBank/DDBJ whole genome shotgun (WGS) entry which is preliminary data.</text>
</comment>
<gene>
    <name evidence="11" type="ORF">HS088_TW21G01490</name>
</gene>
<keyword evidence="5" id="KW-0378">Hydrolase</keyword>
<keyword evidence="6" id="KW-1015">Disulfide bond</keyword>
<dbReference type="OrthoDB" id="2747330at2759"/>
<dbReference type="Gene3D" id="2.40.70.10">
    <property type="entry name" value="Acid Proteases"/>
    <property type="match status" value="2"/>
</dbReference>
<keyword evidence="3 9" id="KW-0732">Signal</keyword>